<dbReference type="Proteomes" id="UP000265663">
    <property type="component" value="Unassembled WGS sequence"/>
</dbReference>
<evidence type="ECO:0000313" key="1">
    <source>
        <dbReference type="EMBL" id="RMZ74107.1"/>
    </source>
</evidence>
<dbReference type="AlphaFoldDB" id="A0A3M7MI26"/>
<keyword evidence="2" id="KW-1185">Reference proteome</keyword>
<reference evidence="1 2" key="1">
    <citation type="journal article" date="2014" name="PLoS ONE">
        <title>De novo Genome Assembly of the Fungal Plant Pathogen Pyrenophora semeniperda.</title>
        <authorList>
            <person name="Soliai M.M."/>
            <person name="Meyer S.E."/>
            <person name="Udall J.A."/>
            <person name="Elzinga D.E."/>
            <person name="Hermansen R.A."/>
            <person name="Bodily P.M."/>
            <person name="Hart A.A."/>
            <person name="Coleman C.E."/>
        </authorList>
    </citation>
    <scope>NUCLEOTIDE SEQUENCE [LARGE SCALE GENOMIC DNA]</scope>
    <source>
        <strain evidence="1 2">CCB06</strain>
        <tissue evidence="1">Mycelium</tissue>
    </source>
</reference>
<protein>
    <submittedName>
        <fullName evidence="1">Uncharacterized protein</fullName>
    </submittedName>
</protein>
<evidence type="ECO:0000313" key="2">
    <source>
        <dbReference type="Proteomes" id="UP000265663"/>
    </source>
</evidence>
<name>A0A3M7MI26_9PLEO</name>
<sequence>MSVEQLAIRAALEIISQASTESLVSSTRELCQANAAIAEALLSLSRSSGHDADQVEAQVGGIVSSEHADLANPQTQPHATLKVGTAQDKTQSMLQRYKARRDGPEHAVVRLAQYWIQRKLTGSSFRNVGDADEHRLLVDLRKAVISSTPTVLALLRGIKRKRSIEGT</sequence>
<organism evidence="1 2">
    <name type="scientific">Pyrenophora seminiperda CCB06</name>
    <dbReference type="NCBI Taxonomy" id="1302712"/>
    <lineage>
        <taxon>Eukaryota</taxon>
        <taxon>Fungi</taxon>
        <taxon>Dikarya</taxon>
        <taxon>Ascomycota</taxon>
        <taxon>Pezizomycotina</taxon>
        <taxon>Dothideomycetes</taxon>
        <taxon>Pleosporomycetidae</taxon>
        <taxon>Pleosporales</taxon>
        <taxon>Pleosporineae</taxon>
        <taxon>Pleosporaceae</taxon>
        <taxon>Pyrenophora</taxon>
    </lineage>
</organism>
<dbReference type="EMBL" id="KE747843">
    <property type="protein sequence ID" value="RMZ74107.1"/>
    <property type="molecule type" value="Genomic_DNA"/>
</dbReference>
<proteinExistence type="predicted"/>
<dbReference type="OrthoDB" id="3671042at2759"/>
<gene>
    <name evidence="1" type="ORF">GMOD_00004950</name>
</gene>
<accession>A0A3M7MI26</accession>